<feature type="compositionally biased region" description="Polar residues" evidence="1">
    <location>
        <begin position="103"/>
        <end position="122"/>
    </location>
</feature>
<feature type="chain" id="PRO_5043724549" evidence="2">
    <location>
        <begin position="21"/>
        <end position="153"/>
    </location>
</feature>
<feature type="signal peptide" evidence="2">
    <location>
        <begin position="1"/>
        <end position="20"/>
    </location>
</feature>
<feature type="region of interest" description="Disordered" evidence="1">
    <location>
        <begin position="87"/>
        <end position="153"/>
    </location>
</feature>
<feature type="compositionally biased region" description="Low complexity" evidence="1">
    <location>
        <begin position="89"/>
        <end position="102"/>
    </location>
</feature>
<keyword evidence="4" id="KW-1185">Reference proteome</keyword>
<proteinExistence type="predicted"/>
<gene>
    <name evidence="3" type="ORF">L201_006379</name>
</gene>
<accession>A0AAX4K2N3</accession>
<protein>
    <submittedName>
        <fullName evidence="3">Uncharacterized protein</fullName>
    </submittedName>
</protein>
<dbReference type="EMBL" id="CP144105">
    <property type="protein sequence ID" value="WWC91433.1"/>
    <property type="molecule type" value="Genomic_DNA"/>
</dbReference>
<organism evidence="3 4">
    <name type="scientific">Kwoniella dendrophila CBS 6074</name>
    <dbReference type="NCBI Taxonomy" id="1295534"/>
    <lineage>
        <taxon>Eukaryota</taxon>
        <taxon>Fungi</taxon>
        <taxon>Dikarya</taxon>
        <taxon>Basidiomycota</taxon>
        <taxon>Agaricomycotina</taxon>
        <taxon>Tremellomycetes</taxon>
        <taxon>Tremellales</taxon>
        <taxon>Cryptococcaceae</taxon>
        <taxon>Kwoniella</taxon>
    </lineage>
</organism>
<reference evidence="3 4" key="1">
    <citation type="submission" date="2024-01" db="EMBL/GenBank/DDBJ databases">
        <title>Comparative genomics of Cryptococcus and Kwoniella reveals pathogenesis evolution and contrasting modes of karyotype evolution via chromosome fusion or intercentromeric recombination.</title>
        <authorList>
            <person name="Coelho M.A."/>
            <person name="David-Palma M."/>
            <person name="Shea T."/>
            <person name="Bowers K."/>
            <person name="McGinley-Smith S."/>
            <person name="Mohammad A.W."/>
            <person name="Gnirke A."/>
            <person name="Yurkov A.M."/>
            <person name="Nowrousian M."/>
            <person name="Sun S."/>
            <person name="Cuomo C.A."/>
            <person name="Heitman J."/>
        </authorList>
    </citation>
    <scope>NUCLEOTIDE SEQUENCE [LARGE SCALE GENOMIC DNA]</scope>
    <source>
        <strain evidence="3 4">CBS 6074</strain>
    </source>
</reference>
<dbReference type="GeneID" id="91097048"/>
<evidence type="ECO:0000256" key="1">
    <source>
        <dbReference type="SAM" id="MobiDB-lite"/>
    </source>
</evidence>
<keyword evidence="2" id="KW-0732">Signal</keyword>
<feature type="compositionally biased region" description="Basic residues" evidence="1">
    <location>
        <begin position="144"/>
        <end position="153"/>
    </location>
</feature>
<dbReference type="Proteomes" id="UP001355207">
    <property type="component" value="Chromosome 8"/>
</dbReference>
<evidence type="ECO:0000313" key="3">
    <source>
        <dbReference type="EMBL" id="WWC91433.1"/>
    </source>
</evidence>
<dbReference type="AlphaFoldDB" id="A0AAX4K2N3"/>
<sequence>MKVTQLLTSAIFVAVSAVIGAPSSRTEGNIAPRSVASGSSQCYFQCPSTLYGEPLAYKDSYNDYFTGKSTHACHYVRPDGMNVACAYNDDGSQDTSTGSDSTCPTQAPSAGCGSSNPNPNTSFKKRSVPKPQTKAERAIQARQYKPKRLAKDE</sequence>
<dbReference type="RefSeq" id="XP_066078195.1">
    <property type="nucleotide sequence ID" value="XM_066222098.1"/>
</dbReference>
<evidence type="ECO:0000256" key="2">
    <source>
        <dbReference type="SAM" id="SignalP"/>
    </source>
</evidence>
<evidence type="ECO:0000313" key="4">
    <source>
        <dbReference type="Proteomes" id="UP001355207"/>
    </source>
</evidence>
<name>A0AAX4K2N3_9TREE</name>